<gene>
    <name evidence="1" type="ORF">SDC9_128959</name>
</gene>
<proteinExistence type="predicted"/>
<name>A0A645CZA1_9ZZZZ</name>
<sequence>MPEQPNQQHPSGLCEIERGRHGKLRAFRVLRPPYDKKCQAQMSPMDICAWQCETGGCLLHLRKSGRIRTYRSFRLAAESLFCSRVPHLEQRRIVGFAPKNELQPGHLQFKAVNAITHARKKNNTIENTVLFIKLKR</sequence>
<reference evidence="1" key="1">
    <citation type="submission" date="2019-08" db="EMBL/GenBank/DDBJ databases">
        <authorList>
            <person name="Kucharzyk K."/>
            <person name="Murdoch R.W."/>
            <person name="Higgins S."/>
            <person name="Loffler F."/>
        </authorList>
    </citation>
    <scope>NUCLEOTIDE SEQUENCE</scope>
</reference>
<dbReference type="AlphaFoldDB" id="A0A645CZA1"/>
<evidence type="ECO:0000313" key="1">
    <source>
        <dbReference type="EMBL" id="MPM81902.1"/>
    </source>
</evidence>
<dbReference type="EMBL" id="VSSQ01031127">
    <property type="protein sequence ID" value="MPM81902.1"/>
    <property type="molecule type" value="Genomic_DNA"/>
</dbReference>
<organism evidence="1">
    <name type="scientific">bioreactor metagenome</name>
    <dbReference type="NCBI Taxonomy" id="1076179"/>
    <lineage>
        <taxon>unclassified sequences</taxon>
        <taxon>metagenomes</taxon>
        <taxon>ecological metagenomes</taxon>
    </lineage>
</organism>
<protein>
    <submittedName>
        <fullName evidence="1">Uncharacterized protein</fullName>
    </submittedName>
</protein>
<accession>A0A645CZA1</accession>
<comment type="caution">
    <text evidence="1">The sequence shown here is derived from an EMBL/GenBank/DDBJ whole genome shotgun (WGS) entry which is preliminary data.</text>
</comment>